<dbReference type="SUPFAM" id="SSF51735">
    <property type="entry name" value="NAD(P)-binding Rossmann-fold domains"/>
    <property type="match status" value="1"/>
</dbReference>
<dbReference type="InterPro" id="IPR002347">
    <property type="entry name" value="SDR_fam"/>
</dbReference>
<dbReference type="GO" id="GO:0016491">
    <property type="term" value="F:oxidoreductase activity"/>
    <property type="evidence" value="ECO:0007669"/>
    <property type="project" value="UniProtKB-KW"/>
</dbReference>
<dbReference type="Proteomes" id="UP000287156">
    <property type="component" value="Unassembled WGS sequence"/>
</dbReference>
<evidence type="ECO:0000313" key="4">
    <source>
        <dbReference type="Proteomes" id="UP000287156"/>
    </source>
</evidence>
<dbReference type="PANTHER" id="PTHR42879">
    <property type="entry name" value="3-OXOACYL-(ACYL-CARRIER-PROTEIN) REDUCTASE"/>
    <property type="match status" value="1"/>
</dbReference>
<keyword evidence="4" id="KW-1185">Reference proteome</keyword>
<dbReference type="Gene3D" id="3.40.50.720">
    <property type="entry name" value="NAD(P)-binding Rossmann-like Domain"/>
    <property type="match status" value="1"/>
</dbReference>
<evidence type="ECO:0000313" key="3">
    <source>
        <dbReference type="EMBL" id="RST72060.1"/>
    </source>
</evidence>
<protein>
    <submittedName>
        <fullName evidence="3">3-oxoacyl-ACP reductase FabG</fullName>
    </submittedName>
</protein>
<sequence length="250" mass="26967">MKLKGQKALITGGSTGIGKGIAEAYAAEGANLVINYLNNDKEAAVLKEALEKEHGVTVEIKEADVTDETQVEELVNFTIERLGRIDILVNSAGILTQYPFTEMPISAWDKMVAINLRGPFLMIHYTLPHMIENKFGRIINIASQLAQIGGKELAHYAASKAGVIGMTKSLAREVGVHGITVNCVAPGPIETEMISHLDPEWKKMKESELAIPRFGKVEEVAPSAVFLASQPDGNLFTGQTIGPNSGDVML</sequence>
<dbReference type="PRINTS" id="PR00081">
    <property type="entry name" value="GDHRDH"/>
</dbReference>
<keyword evidence="2" id="KW-0560">Oxidoreductase</keyword>
<dbReference type="GO" id="GO:0032787">
    <property type="term" value="P:monocarboxylic acid metabolic process"/>
    <property type="evidence" value="ECO:0007669"/>
    <property type="project" value="UniProtKB-ARBA"/>
</dbReference>
<dbReference type="PANTHER" id="PTHR42879:SF2">
    <property type="entry name" value="3-OXOACYL-[ACYL-CARRIER-PROTEIN] REDUCTASE FABG"/>
    <property type="match status" value="1"/>
</dbReference>
<evidence type="ECO:0000256" key="2">
    <source>
        <dbReference type="ARBA" id="ARBA00023002"/>
    </source>
</evidence>
<dbReference type="Pfam" id="PF13561">
    <property type="entry name" value="adh_short_C2"/>
    <property type="match status" value="1"/>
</dbReference>
<dbReference type="OrthoDB" id="9803333at2"/>
<dbReference type="PRINTS" id="PR00080">
    <property type="entry name" value="SDRFAMILY"/>
</dbReference>
<organism evidence="3 4">
    <name type="scientific">Siminovitchia acidinfaciens</name>
    <dbReference type="NCBI Taxonomy" id="2321395"/>
    <lineage>
        <taxon>Bacteria</taxon>
        <taxon>Bacillati</taxon>
        <taxon>Bacillota</taxon>
        <taxon>Bacilli</taxon>
        <taxon>Bacillales</taxon>
        <taxon>Bacillaceae</taxon>
        <taxon>Siminovitchia</taxon>
    </lineage>
</organism>
<evidence type="ECO:0000256" key="1">
    <source>
        <dbReference type="ARBA" id="ARBA00006484"/>
    </source>
</evidence>
<dbReference type="EMBL" id="QYTV02000010">
    <property type="protein sequence ID" value="RST72060.1"/>
    <property type="molecule type" value="Genomic_DNA"/>
</dbReference>
<dbReference type="RefSeq" id="WP_126052067.1">
    <property type="nucleotide sequence ID" value="NZ_QYTV02000010.1"/>
</dbReference>
<dbReference type="PROSITE" id="PS00061">
    <property type="entry name" value="ADH_SHORT"/>
    <property type="match status" value="1"/>
</dbReference>
<reference evidence="3" key="1">
    <citation type="submission" date="2018-12" db="EMBL/GenBank/DDBJ databases">
        <authorList>
            <person name="Sun L."/>
            <person name="Chen Z."/>
        </authorList>
    </citation>
    <scope>NUCLEOTIDE SEQUENCE [LARGE SCALE GENOMIC DNA]</scope>
    <source>
        <strain evidence="3">3-2-2</strain>
    </source>
</reference>
<proteinExistence type="inferred from homology"/>
<accession>A0A429XV50</accession>
<comment type="caution">
    <text evidence="3">The sequence shown here is derived from an EMBL/GenBank/DDBJ whole genome shotgun (WGS) entry which is preliminary data.</text>
</comment>
<dbReference type="InterPro" id="IPR050259">
    <property type="entry name" value="SDR"/>
</dbReference>
<dbReference type="InterPro" id="IPR036291">
    <property type="entry name" value="NAD(P)-bd_dom_sf"/>
</dbReference>
<gene>
    <name evidence="3" type="ORF">D4T97_017520</name>
</gene>
<dbReference type="CDD" id="cd05233">
    <property type="entry name" value="SDR_c"/>
    <property type="match status" value="1"/>
</dbReference>
<dbReference type="FunFam" id="3.40.50.720:FF:000173">
    <property type="entry name" value="3-oxoacyl-[acyl-carrier protein] reductase"/>
    <property type="match status" value="1"/>
</dbReference>
<name>A0A429XV50_9BACI</name>
<dbReference type="AlphaFoldDB" id="A0A429XV50"/>
<dbReference type="InterPro" id="IPR020904">
    <property type="entry name" value="Sc_DH/Rdtase_CS"/>
</dbReference>
<comment type="similarity">
    <text evidence="1">Belongs to the short-chain dehydrogenases/reductases (SDR) family.</text>
</comment>